<dbReference type="EMBL" id="LBQZ01000050">
    <property type="protein sequence ID" value="KKP87390.1"/>
    <property type="molecule type" value="Genomic_DNA"/>
</dbReference>
<comment type="caution">
    <text evidence="1">The sequence shown here is derived from an EMBL/GenBank/DDBJ whole genome shotgun (WGS) entry which is preliminary data.</text>
</comment>
<accession>A0A0G0FIX9</accession>
<dbReference type="AlphaFoldDB" id="A0A0G0FIX9"/>
<gene>
    <name evidence="1" type="ORF">UR91_C0050G0002</name>
</gene>
<sequence length="88" mass="10100">MPREDSPAELNTLEARKNILKLRINGIVKTLSMLQGNFNNYSSVYDERSMLKTEEVFKKLEEALKKAFLDFPTDNAGNFRSGSFVQPR</sequence>
<reference evidence="1 2" key="1">
    <citation type="journal article" date="2015" name="Nature">
        <title>rRNA introns, odd ribosomes, and small enigmatic genomes across a large radiation of phyla.</title>
        <authorList>
            <person name="Brown C.T."/>
            <person name="Hug L.A."/>
            <person name="Thomas B.C."/>
            <person name="Sharon I."/>
            <person name="Castelle C.J."/>
            <person name="Singh A."/>
            <person name="Wilkins M.J."/>
            <person name="Williams K.H."/>
            <person name="Banfield J.F."/>
        </authorList>
    </citation>
    <scope>NUCLEOTIDE SEQUENCE [LARGE SCALE GENOMIC DNA]</scope>
</reference>
<evidence type="ECO:0000313" key="1">
    <source>
        <dbReference type="EMBL" id="KKP87390.1"/>
    </source>
</evidence>
<dbReference type="Proteomes" id="UP000034798">
    <property type="component" value="Unassembled WGS sequence"/>
</dbReference>
<proteinExistence type="predicted"/>
<evidence type="ECO:0000313" key="2">
    <source>
        <dbReference type="Proteomes" id="UP000034798"/>
    </source>
</evidence>
<name>A0A0G0FIX9_9BACT</name>
<protein>
    <submittedName>
        <fullName evidence="1">Uncharacterized protein</fullName>
    </submittedName>
</protein>
<organism evidence="1 2">
    <name type="scientific">Candidatus Nomurabacteria bacterium GW2011_GWC2_35_8</name>
    <dbReference type="NCBI Taxonomy" id="1618752"/>
    <lineage>
        <taxon>Bacteria</taxon>
        <taxon>Candidatus Nomuraibacteriota</taxon>
    </lineage>
</organism>